<dbReference type="SUPFAM" id="SSF53067">
    <property type="entry name" value="Actin-like ATPase domain"/>
    <property type="match status" value="1"/>
</dbReference>
<feature type="region of interest" description="Disordered" evidence="2">
    <location>
        <begin position="392"/>
        <end position="411"/>
    </location>
</feature>
<comment type="similarity">
    <text evidence="1">Belongs to the NodU/CmcH family.</text>
</comment>
<dbReference type="CDD" id="cd24033">
    <property type="entry name" value="ASKHA_NBD_NodU_CmcH-like_N"/>
    <property type="match status" value="1"/>
</dbReference>
<dbReference type="AlphaFoldDB" id="A0A7X0NL05"/>
<comment type="caution">
    <text evidence="5">The sequence shown here is derived from an EMBL/GenBank/DDBJ whole genome shotgun (WGS) entry which is preliminary data.</text>
</comment>
<evidence type="ECO:0000256" key="1">
    <source>
        <dbReference type="ARBA" id="ARBA00006129"/>
    </source>
</evidence>
<dbReference type="InterPro" id="IPR003696">
    <property type="entry name" value="Carbtransf_dom"/>
</dbReference>
<evidence type="ECO:0000256" key="2">
    <source>
        <dbReference type="SAM" id="MobiDB-lite"/>
    </source>
</evidence>
<gene>
    <name evidence="5" type="ORF">HD593_000116</name>
</gene>
<dbReference type="Pfam" id="PF02543">
    <property type="entry name" value="Carbam_trans_N"/>
    <property type="match status" value="1"/>
</dbReference>
<dbReference type="Pfam" id="PF16861">
    <property type="entry name" value="Carbam_trans_C"/>
    <property type="match status" value="1"/>
</dbReference>
<dbReference type="PANTHER" id="PTHR34847:SF1">
    <property type="entry name" value="NODULATION PROTEIN U"/>
    <property type="match status" value="1"/>
</dbReference>
<protein>
    <submittedName>
        <fullName evidence="5">Carbamoyltransferase</fullName>
        <ecNumber evidence="5">2.1.3.-</ecNumber>
    </submittedName>
</protein>
<dbReference type="InterPro" id="IPR038152">
    <property type="entry name" value="Carbam_trans_C_sf"/>
</dbReference>
<accession>A0A7X0NL05</accession>
<dbReference type="RefSeq" id="WP_185100181.1">
    <property type="nucleotide sequence ID" value="NZ_JACHMI010000001.1"/>
</dbReference>
<dbReference type="InterPro" id="IPR051338">
    <property type="entry name" value="NodU/CmcH_Carbamoyltrnsfr"/>
</dbReference>
<evidence type="ECO:0000259" key="3">
    <source>
        <dbReference type="Pfam" id="PF02543"/>
    </source>
</evidence>
<dbReference type="PANTHER" id="PTHR34847">
    <property type="entry name" value="NODULATION PROTEIN U"/>
    <property type="match status" value="1"/>
</dbReference>
<feature type="domain" description="Carbamoyltransferase" evidence="3">
    <location>
        <begin position="256"/>
        <end position="328"/>
    </location>
</feature>
<keyword evidence="6" id="KW-1185">Reference proteome</keyword>
<dbReference type="GO" id="GO:0016740">
    <property type="term" value="F:transferase activity"/>
    <property type="evidence" value="ECO:0007669"/>
    <property type="project" value="UniProtKB-KW"/>
</dbReference>
<dbReference type="InterPro" id="IPR043129">
    <property type="entry name" value="ATPase_NBD"/>
</dbReference>
<reference evidence="5 6" key="1">
    <citation type="submission" date="2020-08" db="EMBL/GenBank/DDBJ databases">
        <title>Sequencing the genomes of 1000 actinobacteria strains.</title>
        <authorList>
            <person name="Klenk H.-P."/>
        </authorList>
    </citation>
    <scope>NUCLEOTIDE SEQUENCE [LARGE SCALE GENOMIC DNA]</scope>
    <source>
        <strain evidence="5 6">DSM 43768</strain>
    </source>
</reference>
<dbReference type="Gene3D" id="3.30.420.40">
    <property type="match status" value="1"/>
</dbReference>
<feature type="domain" description="Carbamoyltransferase C-terminal" evidence="4">
    <location>
        <begin position="382"/>
        <end position="550"/>
    </location>
</feature>
<evidence type="ECO:0000259" key="4">
    <source>
        <dbReference type="Pfam" id="PF16861"/>
    </source>
</evidence>
<evidence type="ECO:0000313" key="6">
    <source>
        <dbReference type="Proteomes" id="UP000565579"/>
    </source>
</evidence>
<evidence type="ECO:0000313" key="5">
    <source>
        <dbReference type="EMBL" id="MBB6545321.1"/>
    </source>
</evidence>
<dbReference type="EC" id="2.1.3.-" evidence="5"/>
<keyword evidence="5" id="KW-0808">Transferase</keyword>
<proteinExistence type="inferred from homology"/>
<dbReference type="Gene3D" id="3.90.870.20">
    <property type="entry name" value="Carbamoyltransferase, C-terminal domain"/>
    <property type="match status" value="1"/>
</dbReference>
<sequence>MADFPIVVGINRTQDGSLAVAVGESGMYSLQKERVSRREHHWGRLGDLPDRYLPAMPLLKEPVDLVVEGYSSDTEIEHAPAYQQEVRETLGLRDGAEIVLVSHHLSHLYGAFYPSPFEEAAGLVIDTRGSHVRDFTEEVPLPPGTGGDLVEVASFYRCARGRVECLAKQLWDGDWARPAGLGCFNALLARALWPEGEGDEGKVTALAPFGDPDALGLPDLDVRGHEVHLPPAWLEVFGRRDAFRYEPGGEEFRRAANLAAAGQRAFERALDRVAAWLHAETGLDALAFAGGAALNSSANGRLIRESPFREVFIPPAPHAAGTAVGCALYGLIACLGVDSRFRWTDDFLGPDPDESEIEAAVRALPAGLYAEQPPDLAGTLVTLLESGRVVGLHQGRSESGPRALGNRSILGDPRGPDMQDYLNFEVKGREWFHPTAPVVLAEHAAQIFELDRPAPFGHYAVAVRPEHRDGLPAITHVDGTATPQTVTRESAPFLHALLTRWHERTGTPVLVNASLSGPGEPPAETPEHAVDTLLGTGLHALAMPPYLIRKRVEPPLPGELA</sequence>
<dbReference type="EMBL" id="JACHMI010000001">
    <property type="protein sequence ID" value="MBB6545321.1"/>
    <property type="molecule type" value="Genomic_DNA"/>
</dbReference>
<dbReference type="Proteomes" id="UP000565579">
    <property type="component" value="Unassembled WGS sequence"/>
</dbReference>
<dbReference type="InterPro" id="IPR031730">
    <property type="entry name" value="Carbam_trans_C"/>
</dbReference>
<name>A0A7X0NL05_9ACTN</name>
<organism evidence="5 6">
    <name type="scientific">Nonomuraea rubra</name>
    <dbReference type="NCBI Taxonomy" id="46180"/>
    <lineage>
        <taxon>Bacteria</taxon>
        <taxon>Bacillati</taxon>
        <taxon>Actinomycetota</taxon>
        <taxon>Actinomycetes</taxon>
        <taxon>Streptosporangiales</taxon>
        <taxon>Streptosporangiaceae</taxon>
        <taxon>Nonomuraea</taxon>
    </lineage>
</organism>